<keyword evidence="2" id="KW-1185">Reference proteome</keyword>
<organism evidence="1 2">
    <name type="scientific">Orchesella dallaii</name>
    <dbReference type="NCBI Taxonomy" id="48710"/>
    <lineage>
        <taxon>Eukaryota</taxon>
        <taxon>Metazoa</taxon>
        <taxon>Ecdysozoa</taxon>
        <taxon>Arthropoda</taxon>
        <taxon>Hexapoda</taxon>
        <taxon>Collembola</taxon>
        <taxon>Entomobryomorpha</taxon>
        <taxon>Entomobryoidea</taxon>
        <taxon>Orchesellidae</taxon>
        <taxon>Orchesellinae</taxon>
        <taxon>Orchesella</taxon>
    </lineage>
</organism>
<evidence type="ECO:0000313" key="2">
    <source>
        <dbReference type="Proteomes" id="UP001642540"/>
    </source>
</evidence>
<accession>A0ABP1QJQ4</accession>
<gene>
    <name evidence="1" type="ORF">ODALV1_LOCUS11445</name>
</gene>
<proteinExistence type="predicted"/>
<evidence type="ECO:0000313" key="1">
    <source>
        <dbReference type="EMBL" id="CAL8103433.1"/>
    </source>
</evidence>
<dbReference type="EMBL" id="CAXLJM020000034">
    <property type="protein sequence ID" value="CAL8103433.1"/>
    <property type="molecule type" value="Genomic_DNA"/>
</dbReference>
<name>A0ABP1QJQ4_9HEXA</name>
<comment type="caution">
    <text evidence="1">The sequence shown here is derived from an EMBL/GenBank/DDBJ whole genome shotgun (WGS) entry which is preliminary data.</text>
</comment>
<reference evidence="1 2" key="1">
    <citation type="submission" date="2024-08" db="EMBL/GenBank/DDBJ databases">
        <authorList>
            <person name="Cucini C."/>
            <person name="Frati F."/>
        </authorList>
    </citation>
    <scope>NUCLEOTIDE SEQUENCE [LARGE SCALE GENOMIC DNA]</scope>
</reference>
<sequence>MKERIKLTQSEDGKEMTVIDNCLNWEHSLFVCCPLFDLFCLFCYVDVDLFEAVCTYELEESVERA</sequence>
<dbReference type="Proteomes" id="UP001642540">
    <property type="component" value="Unassembled WGS sequence"/>
</dbReference>
<protein>
    <submittedName>
        <fullName evidence="1">Uncharacterized protein</fullName>
    </submittedName>
</protein>